<gene>
    <name evidence="3" type="ORF">Y958_08065</name>
</gene>
<evidence type="ECO:0000259" key="1">
    <source>
        <dbReference type="Pfam" id="PF06230"/>
    </source>
</evidence>
<dbReference type="RefSeq" id="WP_088872556.1">
    <property type="nucleotide sequence ID" value="NZ_CP022110.1"/>
</dbReference>
<dbReference type="PANTHER" id="PTHR39962">
    <property type="entry name" value="BLL4848 PROTEIN"/>
    <property type="match status" value="1"/>
</dbReference>
<feature type="domain" description="LpxI N-terminal" evidence="2">
    <location>
        <begin position="7"/>
        <end position="134"/>
    </location>
</feature>
<dbReference type="InterPro" id="IPR041255">
    <property type="entry name" value="LpxI_N"/>
</dbReference>
<evidence type="ECO:0000313" key="3">
    <source>
        <dbReference type="EMBL" id="ASG21902.1"/>
    </source>
</evidence>
<organism evidence="3 4">
    <name type="scientific">Nitrospirillum viridazoti CBAmc</name>
    <dbReference type="NCBI Taxonomy" id="1441467"/>
    <lineage>
        <taxon>Bacteria</taxon>
        <taxon>Pseudomonadati</taxon>
        <taxon>Pseudomonadota</taxon>
        <taxon>Alphaproteobacteria</taxon>
        <taxon>Rhodospirillales</taxon>
        <taxon>Azospirillaceae</taxon>
        <taxon>Nitrospirillum</taxon>
        <taxon>Nitrospirillum viridazoti</taxon>
    </lineage>
</organism>
<dbReference type="Gene3D" id="3.40.140.80">
    <property type="match status" value="1"/>
</dbReference>
<keyword evidence="4" id="KW-1185">Reference proteome</keyword>
<feature type="domain" description="LpxI C-terminal" evidence="1">
    <location>
        <begin position="138"/>
        <end position="268"/>
    </location>
</feature>
<dbReference type="Pfam" id="PF17930">
    <property type="entry name" value="LpxI_N"/>
    <property type="match status" value="1"/>
</dbReference>
<dbReference type="Gene3D" id="3.40.50.20">
    <property type="match status" value="1"/>
</dbReference>
<protein>
    <submittedName>
        <fullName evidence="3">UDP-2,3-diacylglucosamine pyrophosphatase</fullName>
    </submittedName>
</protein>
<dbReference type="InterPro" id="IPR010415">
    <property type="entry name" value="LpxI_C"/>
</dbReference>
<accession>A0A248JT43</accession>
<proteinExistence type="predicted"/>
<dbReference type="AlphaFoldDB" id="A0A248JT43"/>
<reference evidence="3 4" key="1">
    <citation type="submission" date="2017-06" db="EMBL/GenBank/DDBJ databases">
        <title>Complete genome sequence of Nitrospirillum amazonense strain CBAmC, an endophytic nitrogen-fixing and plant growth-promoting bacterium, isolated from sugarcane.</title>
        <authorList>
            <person name="Schwab S."/>
            <person name="dos Santos Teixeira K.R."/>
            <person name="Simoes Araujo J.L."/>
            <person name="Soares Vidal M."/>
            <person name="Borges de Freitas H.R."/>
            <person name="Rivello Crivelaro A.L."/>
            <person name="Bueno de Camargo Nunes A."/>
            <person name="dos Santos C.M."/>
            <person name="Palmeira da Silva Rosa D."/>
            <person name="da Silva Padilha D."/>
            <person name="da Silva E."/>
            <person name="Araujo Terra L."/>
            <person name="Soares Mendes V."/>
            <person name="Farinelli L."/>
            <person name="Magalhaes Cruz L."/>
            <person name="Baldani J.I."/>
        </authorList>
    </citation>
    <scope>NUCLEOTIDE SEQUENCE [LARGE SCALE GENOMIC DNA]</scope>
    <source>
        <strain evidence="3 4">CBAmC</strain>
    </source>
</reference>
<dbReference type="EMBL" id="CP022110">
    <property type="protein sequence ID" value="ASG21902.1"/>
    <property type="molecule type" value="Genomic_DNA"/>
</dbReference>
<dbReference type="PANTHER" id="PTHR39962:SF1">
    <property type="entry name" value="LPXI FAMILY PROTEIN"/>
    <property type="match status" value="1"/>
</dbReference>
<name>A0A248JT43_9PROT</name>
<evidence type="ECO:0000259" key="2">
    <source>
        <dbReference type="Pfam" id="PF17930"/>
    </source>
</evidence>
<dbReference type="KEGG" id="nao:Y958_08065"/>
<dbReference type="InterPro" id="IPR053174">
    <property type="entry name" value="LpxI"/>
</dbReference>
<evidence type="ECO:0000313" key="4">
    <source>
        <dbReference type="Proteomes" id="UP000197153"/>
    </source>
</evidence>
<dbReference type="InterPro" id="IPR043167">
    <property type="entry name" value="LpxI_C_sf"/>
</dbReference>
<sequence>MPDTPVKLGILAGGGDLPSRLVDTCRALGRPVFVVALDGQGATVPPDVPQATFRIGAAGAILDRLRAEGVGEIVLAGRVRRPSLAEMRPDWFAAKFFARIGARALGDDGILRALVATLEEEGFAVVAVQALVQGLLSPAGPMGALAPDAAAEADIHHGVAVARTLGLLDVGQAVVVQQGLVLGVEAIEGTDALIERCGGLRREGPGPILVKMRKPQQDIRLDLPTIGVTTVRKAAAHGFRGIAVEAGGTLTLGAEQVAQAADAAGLFVTGIVTEAV</sequence>
<dbReference type="Pfam" id="PF06230">
    <property type="entry name" value="LpxI_C"/>
    <property type="match status" value="1"/>
</dbReference>
<dbReference type="Proteomes" id="UP000197153">
    <property type="component" value="Chromosome 1"/>
</dbReference>